<comment type="similarity">
    <text evidence="2">Belongs to the CND2 H2 (condensin-2 subunit 2) family.</text>
</comment>
<dbReference type="GO" id="GO:0003682">
    <property type="term" value="F:chromatin binding"/>
    <property type="evidence" value="ECO:0007669"/>
    <property type="project" value="TreeGrafter"/>
</dbReference>
<dbReference type="PANTHER" id="PTHR14324:SF3">
    <property type="entry name" value="CONDENSIN-2 COMPLEX SUBUNIT H2"/>
    <property type="match status" value="1"/>
</dbReference>
<feature type="domain" description="Condensin II complex subunit H2 N-terminal" evidence="5">
    <location>
        <begin position="13"/>
        <end position="99"/>
    </location>
</feature>
<organism evidence="7">
    <name type="scientific">Aphanomyces invadans</name>
    <dbReference type="NCBI Taxonomy" id="157072"/>
    <lineage>
        <taxon>Eukaryota</taxon>
        <taxon>Sar</taxon>
        <taxon>Stramenopiles</taxon>
        <taxon>Oomycota</taxon>
        <taxon>Saprolegniomycetes</taxon>
        <taxon>Saprolegniales</taxon>
        <taxon>Verrucalvaceae</taxon>
        <taxon>Aphanomyces</taxon>
    </lineage>
</organism>
<feature type="region of interest" description="Disordered" evidence="4">
    <location>
        <begin position="684"/>
        <end position="711"/>
    </location>
</feature>
<gene>
    <name evidence="7" type="ORF">H310_13299</name>
</gene>
<dbReference type="GO" id="GO:0010032">
    <property type="term" value="P:meiotic chromosome condensation"/>
    <property type="evidence" value="ECO:0007669"/>
    <property type="project" value="TreeGrafter"/>
</dbReference>
<evidence type="ECO:0000256" key="3">
    <source>
        <dbReference type="ARBA" id="ARBA00023242"/>
    </source>
</evidence>
<feature type="region of interest" description="Disordered" evidence="4">
    <location>
        <begin position="85"/>
        <end position="119"/>
    </location>
</feature>
<protein>
    <recommendedName>
        <fullName evidence="8">Condensin II complex subunit H2 N-terminal domain-containing protein</fullName>
    </recommendedName>
</protein>
<sequence length="711" mass="79247">MSAATADDRLDTLSHLLDPLRELSIELDLAGELEEYLQAINVDESVLVNFAQAALLVQQSSALYSKKVEHLYTLVLETLAHLQSTDVREQGPPTGGKQTASKKLKTNDGRAPATAHGASDSSRALLTLADMNVEANQINWTVRTHVEESTKIDLPPPHPAMQQRRDLDKSTNTKTFQASMVMMGSFVSMDNDSGESLKLKSCRVDPQTGALYLDESSKDLLAFSRRQVVSATPSTTATQPLQRSVAPVLTPVREDDDAEARSRLSYEVKQDGADDNNEPDFGWNAEDLNEEAEPVATTENKAKAWGNQDRGAFSPALPGMATEFRGQVHDTMFGESHGDGHHDDHPDDDDPWQLLDAYEAKDCVVRPFRKGPTFRGRLPNVAKLAHASIKGEPIYTPVPPGRAQHRRLDRLRHQLLSKPFKLFTDTSRVGRSLPATTPLHTEYAKCFAKLQPLDSNPFASKKRRNSMIQDEGGRVRRMDAKPEADDDDCVDFDDGYAHDYDSIDDKEGHDDIDDVPTVKKAPQPSPDDTPVKEDEDGISISRHLNWSQKDEKDGDPSNPTSYEALCKLHIKQFMEGTEEYMKETRTTKKVAEWQRRLTPLLDEQNRRPPFDIKASGDTIVHKLVTTPTTQAKAPVGFDCIVQDMSSWEICRIFSAVLHLANQGSVDLDHNDDDVHAGMDSLRLTMHQPPDANKRSTAGMSPPRSRRQRKRP</sequence>
<dbReference type="Pfam" id="PF06278">
    <property type="entry name" value="CNDH2_N"/>
    <property type="match status" value="1"/>
</dbReference>
<dbReference type="Pfam" id="PF16858">
    <property type="entry name" value="CNDH2_C"/>
    <property type="match status" value="1"/>
</dbReference>
<dbReference type="PANTHER" id="PTHR14324">
    <property type="entry name" value="CONDENSIN-2 COMPLEX SUBUNIT H2"/>
    <property type="match status" value="1"/>
</dbReference>
<dbReference type="GeneID" id="20090349"/>
<evidence type="ECO:0000259" key="6">
    <source>
        <dbReference type="Pfam" id="PF16858"/>
    </source>
</evidence>
<dbReference type="EMBL" id="KI914000">
    <property type="protein sequence ID" value="ETV92415.1"/>
    <property type="molecule type" value="Genomic_DNA"/>
</dbReference>
<dbReference type="InterPro" id="IPR031739">
    <property type="entry name" value="Ncaph2"/>
</dbReference>
<dbReference type="AlphaFoldDB" id="A0A024TE63"/>
<feature type="compositionally biased region" description="Basic and acidic residues" evidence="4">
    <location>
        <begin position="471"/>
        <end position="483"/>
    </location>
</feature>
<feature type="region of interest" description="Disordered" evidence="4">
    <location>
        <begin position="149"/>
        <end position="170"/>
    </location>
</feature>
<feature type="compositionally biased region" description="Basic and acidic residues" evidence="4">
    <location>
        <begin position="495"/>
        <end position="509"/>
    </location>
</feature>
<feature type="domain" description="Condensin-2 complex subunit H2 C-terminal" evidence="6">
    <location>
        <begin position="561"/>
        <end position="685"/>
    </location>
</feature>
<dbReference type="GO" id="GO:0051306">
    <property type="term" value="P:mitotic sister chromatid separation"/>
    <property type="evidence" value="ECO:0007669"/>
    <property type="project" value="TreeGrafter"/>
</dbReference>
<proteinExistence type="inferred from homology"/>
<accession>A0A024TE63</accession>
<dbReference type="RefSeq" id="XP_008878966.1">
    <property type="nucleotide sequence ID" value="XM_008880744.1"/>
</dbReference>
<feature type="compositionally biased region" description="Acidic residues" evidence="4">
    <location>
        <begin position="484"/>
        <end position="494"/>
    </location>
</feature>
<dbReference type="eggNOG" id="KOG2359">
    <property type="taxonomic scope" value="Eukaryota"/>
</dbReference>
<dbReference type="STRING" id="157072.A0A024TE63"/>
<comment type="subcellular location">
    <subcellularLocation>
        <location evidence="1">Nucleus</location>
    </subcellularLocation>
</comment>
<dbReference type="OrthoDB" id="10038475at2759"/>
<evidence type="ECO:0000313" key="7">
    <source>
        <dbReference type="EMBL" id="ETV92415.1"/>
    </source>
</evidence>
<evidence type="ECO:0000259" key="5">
    <source>
        <dbReference type="Pfam" id="PF06278"/>
    </source>
</evidence>
<dbReference type="GO" id="GO:0000796">
    <property type="term" value="C:condensin complex"/>
    <property type="evidence" value="ECO:0007669"/>
    <property type="project" value="TreeGrafter"/>
</dbReference>
<reference evidence="7" key="1">
    <citation type="submission" date="2013-12" db="EMBL/GenBank/DDBJ databases">
        <title>The Genome Sequence of Aphanomyces invadans NJM9701.</title>
        <authorList>
            <consortium name="The Broad Institute Genomics Platform"/>
            <person name="Russ C."/>
            <person name="Tyler B."/>
            <person name="van West P."/>
            <person name="Dieguez-Uribeondo J."/>
            <person name="Young S.K."/>
            <person name="Zeng Q."/>
            <person name="Gargeya S."/>
            <person name="Fitzgerald M."/>
            <person name="Abouelleil A."/>
            <person name="Alvarado L."/>
            <person name="Chapman S.B."/>
            <person name="Gainer-Dewar J."/>
            <person name="Goldberg J."/>
            <person name="Griggs A."/>
            <person name="Gujja S."/>
            <person name="Hansen M."/>
            <person name="Howarth C."/>
            <person name="Imamovic A."/>
            <person name="Ireland A."/>
            <person name="Larimer J."/>
            <person name="McCowan C."/>
            <person name="Murphy C."/>
            <person name="Pearson M."/>
            <person name="Poon T.W."/>
            <person name="Priest M."/>
            <person name="Roberts A."/>
            <person name="Saif S."/>
            <person name="Shea T."/>
            <person name="Sykes S."/>
            <person name="Wortman J."/>
            <person name="Nusbaum C."/>
            <person name="Birren B."/>
        </authorList>
    </citation>
    <scope>NUCLEOTIDE SEQUENCE [LARGE SCALE GENOMIC DNA]</scope>
    <source>
        <strain evidence="7">NJM9701</strain>
    </source>
</reference>
<evidence type="ECO:0000256" key="1">
    <source>
        <dbReference type="ARBA" id="ARBA00004123"/>
    </source>
</evidence>
<name>A0A024TE63_9STRA</name>
<evidence type="ECO:0008006" key="8">
    <source>
        <dbReference type="Google" id="ProtNLM"/>
    </source>
</evidence>
<dbReference type="VEuPathDB" id="FungiDB:H310_13299"/>
<feature type="region of interest" description="Disordered" evidence="4">
    <location>
        <begin position="455"/>
        <end position="561"/>
    </location>
</feature>
<dbReference type="GO" id="GO:0005634">
    <property type="term" value="C:nucleus"/>
    <property type="evidence" value="ECO:0007669"/>
    <property type="project" value="UniProtKB-SubCell"/>
</dbReference>
<dbReference type="InterPro" id="IPR009378">
    <property type="entry name" value="H2_N"/>
</dbReference>
<keyword evidence="3" id="KW-0539">Nucleus</keyword>
<evidence type="ECO:0000256" key="2">
    <source>
        <dbReference type="ARBA" id="ARBA00007844"/>
    </source>
</evidence>
<evidence type="ECO:0000256" key="4">
    <source>
        <dbReference type="SAM" id="MobiDB-lite"/>
    </source>
</evidence>
<dbReference type="InterPro" id="IPR031737">
    <property type="entry name" value="CNDH2_C"/>
</dbReference>